<gene>
    <name evidence="3" type="ORF">SAMN04488082_101241</name>
</gene>
<dbReference type="InterPro" id="IPR003509">
    <property type="entry name" value="UPF0102_YraN-like"/>
</dbReference>
<dbReference type="Gene3D" id="3.40.1350.10">
    <property type="match status" value="1"/>
</dbReference>
<evidence type="ECO:0000256" key="2">
    <source>
        <dbReference type="HAMAP-Rule" id="MF_00048"/>
    </source>
</evidence>
<reference evidence="4" key="1">
    <citation type="submission" date="2016-10" db="EMBL/GenBank/DDBJ databases">
        <authorList>
            <person name="Varghese N."/>
            <person name="Submissions S."/>
        </authorList>
    </citation>
    <scope>NUCLEOTIDE SEQUENCE [LARGE SCALE GENOMIC DNA]</scope>
    <source>
        <strain evidence="4">DSM 5918</strain>
    </source>
</reference>
<dbReference type="AlphaFoldDB" id="A0A1I3NBP9"/>
<keyword evidence="3" id="KW-0255">Endonuclease</keyword>
<name>A0A1I3NBP9_9BACT</name>
<evidence type="ECO:0000256" key="1">
    <source>
        <dbReference type="ARBA" id="ARBA00006738"/>
    </source>
</evidence>
<dbReference type="Proteomes" id="UP000198635">
    <property type="component" value="Unassembled WGS sequence"/>
</dbReference>
<dbReference type="EMBL" id="FORX01000001">
    <property type="protein sequence ID" value="SFJ06751.1"/>
    <property type="molecule type" value="Genomic_DNA"/>
</dbReference>
<evidence type="ECO:0000313" key="4">
    <source>
        <dbReference type="Proteomes" id="UP000198635"/>
    </source>
</evidence>
<proteinExistence type="inferred from homology"/>
<dbReference type="NCBIfam" id="NF009150">
    <property type="entry name" value="PRK12497.1-3"/>
    <property type="match status" value="1"/>
</dbReference>
<accession>A0A1I3NBP9</accession>
<organism evidence="3 4">
    <name type="scientific">Desulfomicrobium apsheronum</name>
    <dbReference type="NCBI Taxonomy" id="52560"/>
    <lineage>
        <taxon>Bacteria</taxon>
        <taxon>Pseudomonadati</taxon>
        <taxon>Thermodesulfobacteriota</taxon>
        <taxon>Desulfovibrionia</taxon>
        <taxon>Desulfovibrionales</taxon>
        <taxon>Desulfomicrobiaceae</taxon>
        <taxon>Desulfomicrobium</taxon>
    </lineage>
</organism>
<protein>
    <recommendedName>
        <fullName evidence="2">UPF0102 protein SAMN04488082_101241</fullName>
    </recommendedName>
</protein>
<dbReference type="HAMAP" id="MF_00048">
    <property type="entry name" value="UPF0102"/>
    <property type="match status" value="1"/>
</dbReference>
<dbReference type="STRING" id="52560.SAMN04488082_101241"/>
<dbReference type="SUPFAM" id="SSF52980">
    <property type="entry name" value="Restriction endonuclease-like"/>
    <property type="match status" value="1"/>
</dbReference>
<comment type="similarity">
    <text evidence="1 2">Belongs to the UPF0102 family.</text>
</comment>
<dbReference type="NCBIfam" id="NF009154">
    <property type="entry name" value="PRK12497.3-3"/>
    <property type="match status" value="1"/>
</dbReference>
<dbReference type="Pfam" id="PF02021">
    <property type="entry name" value="UPF0102"/>
    <property type="match status" value="1"/>
</dbReference>
<dbReference type="InterPro" id="IPR011856">
    <property type="entry name" value="tRNA_endonuc-like_dom_sf"/>
</dbReference>
<dbReference type="GO" id="GO:0004519">
    <property type="term" value="F:endonuclease activity"/>
    <property type="evidence" value="ECO:0007669"/>
    <property type="project" value="UniProtKB-KW"/>
</dbReference>
<keyword evidence="3" id="KW-0378">Hydrolase</keyword>
<keyword evidence="3" id="KW-0540">Nuclease</keyword>
<dbReference type="RefSeq" id="WP_092372316.1">
    <property type="nucleotide sequence ID" value="NZ_FORX01000001.1"/>
</dbReference>
<dbReference type="PANTHER" id="PTHR34039:SF1">
    <property type="entry name" value="UPF0102 PROTEIN YRAN"/>
    <property type="match status" value="1"/>
</dbReference>
<dbReference type="InterPro" id="IPR011335">
    <property type="entry name" value="Restrct_endonuc-II-like"/>
</dbReference>
<keyword evidence="4" id="KW-1185">Reference proteome</keyword>
<evidence type="ECO:0000313" key="3">
    <source>
        <dbReference type="EMBL" id="SFJ06751.1"/>
    </source>
</evidence>
<dbReference type="OrthoDB" id="9794876at2"/>
<dbReference type="PANTHER" id="PTHR34039">
    <property type="entry name" value="UPF0102 PROTEIN YRAN"/>
    <property type="match status" value="1"/>
</dbReference>
<sequence length="134" mass="14932">MAARHLITGKAGEELAAAFLAEKGLRIVERNFSCTSGEIDLICEDAGTIVFVEVKTRSGHVRGEPGEAIGPAKKKRLIKAGTLYLSRHRAWSRPCRFDLVSILFLIGETVVEHWEDIIDVRDGLDRGHAPWQPW</sequence>
<dbReference type="NCBIfam" id="TIGR00252">
    <property type="entry name" value="YraN family protein"/>
    <property type="match status" value="1"/>
</dbReference>
<dbReference type="CDD" id="cd20736">
    <property type="entry name" value="PoNe_Nuclease"/>
    <property type="match status" value="1"/>
</dbReference>
<dbReference type="GO" id="GO:0003676">
    <property type="term" value="F:nucleic acid binding"/>
    <property type="evidence" value="ECO:0007669"/>
    <property type="project" value="InterPro"/>
</dbReference>